<dbReference type="EMBL" id="BNCO01000067">
    <property type="protein sequence ID" value="GIL64590.1"/>
    <property type="molecule type" value="Genomic_DNA"/>
</dbReference>
<organism evidence="1 2">
    <name type="scientific">Volvox africanus</name>
    <dbReference type="NCBI Taxonomy" id="51714"/>
    <lineage>
        <taxon>Eukaryota</taxon>
        <taxon>Viridiplantae</taxon>
        <taxon>Chlorophyta</taxon>
        <taxon>core chlorophytes</taxon>
        <taxon>Chlorophyceae</taxon>
        <taxon>CS clade</taxon>
        <taxon>Chlamydomonadales</taxon>
        <taxon>Volvocaceae</taxon>
        <taxon>Volvox</taxon>
    </lineage>
</organism>
<dbReference type="AlphaFoldDB" id="A0A8J4BMJ9"/>
<sequence>MVSRCPRWTLYVFQRFVHLALYHCHKMPRSTPLTLAPPGQVSATPIPPALLNVTQPAAVVEPVLAGGGLVSAIPPGGGAAVTIEQAIQLAHFTCNTGCKSA</sequence>
<proteinExistence type="predicted"/>
<keyword evidence="2" id="KW-1185">Reference proteome</keyword>
<dbReference type="Proteomes" id="UP000747399">
    <property type="component" value="Unassembled WGS sequence"/>
</dbReference>
<evidence type="ECO:0000313" key="1">
    <source>
        <dbReference type="EMBL" id="GIL64590.1"/>
    </source>
</evidence>
<reference evidence="1" key="1">
    <citation type="journal article" date="2021" name="Proc. Natl. Acad. Sci. U.S.A.">
        <title>Three genomes in the algal genus Volvox reveal the fate of a haploid sex-determining region after a transition to homothallism.</title>
        <authorList>
            <person name="Yamamoto K."/>
            <person name="Hamaji T."/>
            <person name="Kawai-Toyooka H."/>
            <person name="Matsuzaki R."/>
            <person name="Takahashi F."/>
            <person name="Nishimura Y."/>
            <person name="Kawachi M."/>
            <person name="Noguchi H."/>
            <person name="Minakuchi Y."/>
            <person name="Umen J.G."/>
            <person name="Toyoda A."/>
            <person name="Nozaki H."/>
        </authorList>
    </citation>
    <scope>NUCLEOTIDE SEQUENCE</scope>
    <source>
        <strain evidence="1">NIES-3780</strain>
    </source>
</reference>
<accession>A0A8J4BMJ9</accession>
<name>A0A8J4BMJ9_9CHLO</name>
<comment type="caution">
    <text evidence="1">The sequence shown here is derived from an EMBL/GenBank/DDBJ whole genome shotgun (WGS) entry which is preliminary data.</text>
</comment>
<evidence type="ECO:0000313" key="2">
    <source>
        <dbReference type="Proteomes" id="UP000747399"/>
    </source>
</evidence>
<gene>
    <name evidence="1" type="ORF">Vafri_18430</name>
</gene>
<protein>
    <submittedName>
        <fullName evidence="1">Uncharacterized protein</fullName>
    </submittedName>
</protein>